<reference evidence="1 2" key="1">
    <citation type="submission" date="2016-10" db="EMBL/GenBank/DDBJ databases">
        <title>Genome sequence of the basidiomycete white-rot fungus Trametes pubescens.</title>
        <authorList>
            <person name="Makela M.R."/>
            <person name="Granchi Z."/>
            <person name="Peng M."/>
            <person name="De Vries R.P."/>
            <person name="Grigoriev I."/>
            <person name="Riley R."/>
            <person name="Hilden K."/>
        </authorList>
    </citation>
    <scope>NUCLEOTIDE SEQUENCE [LARGE SCALE GENOMIC DNA]</scope>
    <source>
        <strain evidence="1 2">FBCC735</strain>
    </source>
</reference>
<dbReference type="STRING" id="154538.A0A1M2V5Q4"/>
<dbReference type="OrthoDB" id="240546at2759"/>
<name>A0A1M2V5Q4_TRAPU</name>
<evidence type="ECO:0000313" key="2">
    <source>
        <dbReference type="Proteomes" id="UP000184267"/>
    </source>
</evidence>
<keyword evidence="2" id="KW-1185">Reference proteome</keyword>
<accession>A0A1M2V5Q4</accession>
<evidence type="ECO:0000313" key="1">
    <source>
        <dbReference type="EMBL" id="OJT02903.1"/>
    </source>
</evidence>
<dbReference type="EMBL" id="MNAD01001644">
    <property type="protein sequence ID" value="OJT02903.1"/>
    <property type="molecule type" value="Genomic_DNA"/>
</dbReference>
<gene>
    <name evidence="1" type="ORF">TRAPUB_6573</name>
</gene>
<protein>
    <submittedName>
        <fullName evidence="1">Uncharacterized protein</fullName>
    </submittedName>
</protein>
<dbReference type="Proteomes" id="UP000184267">
    <property type="component" value="Unassembled WGS sequence"/>
</dbReference>
<dbReference type="AlphaFoldDB" id="A0A1M2V5Q4"/>
<sequence length="66" mass="7443">MSRIPPALLYLTIYNPTLKPSTLDPDDEDAEELAHILFHTAREHAVSRDKILRQVGLAKALVNFSE</sequence>
<proteinExistence type="predicted"/>
<organism evidence="1 2">
    <name type="scientific">Trametes pubescens</name>
    <name type="common">White-rot fungus</name>
    <dbReference type="NCBI Taxonomy" id="154538"/>
    <lineage>
        <taxon>Eukaryota</taxon>
        <taxon>Fungi</taxon>
        <taxon>Dikarya</taxon>
        <taxon>Basidiomycota</taxon>
        <taxon>Agaricomycotina</taxon>
        <taxon>Agaricomycetes</taxon>
        <taxon>Polyporales</taxon>
        <taxon>Polyporaceae</taxon>
        <taxon>Trametes</taxon>
    </lineage>
</organism>
<comment type="caution">
    <text evidence="1">The sequence shown here is derived from an EMBL/GenBank/DDBJ whole genome shotgun (WGS) entry which is preliminary data.</text>
</comment>